<dbReference type="InterPro" id="IPR004140">
    <property type="entry name" value="Exo70"/>
</dbReference>
<dbReference type="GeneID" id="68115670"/>
<sequence>MSSSQQRVSAKSFSHFEKNLKILEESLNKSEQIKDQIVNILDRFESRFSKLEQEMTTMNERIDVLKVAHDNIDKTIKSVDSTLEKYNRPQAFEKRLEKGVMNDLEGFLAAMKQNDDTINFFSKHSNYKGADKLEDKCRSLRQKAIQILEQEFQNILQNVGAKSVVMDPFRYRKEDLERDDFDLTNDLIPPDKVEQLALISQRLESKIVIRKTYIQLRSKLINSALNVLIPEKKDKTAIQVASNLNAIKQLKKKDDDMILSQKYYKKGSHPFIFYMNFYLKLLESERKICMKVVGVDFQKNQIYGDVISPSLKIFKDQAEDLAEKNRTSEKVFVLLDILENFENKLLKNFEEVLSHTQHLEAFRSLSETFKNNINDLLSEFHRNIHTNQIKGSTDGVVHQATSNAFSFMRRLLEYPSIENILKEKRFDKDRTFTYTEVKTYFGKYLLQLLDAVEHNIEEKKKQYGTKQKSLAALFVLNNHYYIFKNLQDQNIKKHVPEAKQREYKKLKDDDINTYITATWDDTLSVFKDQEKLKPDKNGKYPKKEIKKRFSKFNEQLKEIHTIQRTYCIRDIELKEQLRERTREEVLPPYTQFVEQFRNVDFTSNKSKYISYTEATISQMIDQFFDEERNMDDDDDMSSTFE</sequence>
<proteinExistence type="inferred from homology"/>
<comment type="caution">
    <text evidence="7">The sequence shown here is derived from an EMBL/GenBank/DDBJ whole genome shotgun (WGS) entry which is preliminary data.</text>
</comment>
<dbReference type="VEuPathDB" id="AmoebaDB:NfTy_093200"/>
<evidence type="ECO:0000256" key="1">
    <source>
        <dbReference type="ARBA" id="ARBA00006756"/>
    </source>
</evidence>
<comment type="function">
    <text evidence="4">Component of the exocyst complex.</text>
</comment>
<dbReference type="Pfam" id="PF20669">
    <property type="entry name" value="Exo70_N"/>
    <property type="match status" value="1"/>
</dbReference>
<dbReference type="InterPro" id="IPR046364">
    <property type="entry name" value="Exo70_C"/>
</dbReference>
<feature type="coiled-coil region" evidence="5">
    <location>
        <begin position="34"/>
        <end position="68"/>
    </location>
</feature>
<evidence type="ECO:0000313" key="7">
    <source>
        <dbReference type="EMBL" id="KAF0973245.1"/>
    </source>
</evidence>
<protein>
    <recommendedName>
        <fullName evidence="4">Exocyst subunit Exo70 family protein</fullName>
    </recommendedName>
</protein>
<dbReference type="OrthoDB" id="1922221at2759"/>
<comment type="similarity">
    <text evidence="1 4">Belongs to the EXO70 family.</text>
</comment>
<dbReference type="Pfam" id="PF03081">
    <property type="entry name" value="Exo70_C"/>
    <property type="match status" value="1"/>
</dbReference>
<dbReference type="VEuPathDB" id="AmoebaDB:FDP41_008452"/>
<evidence type="ECO:0000313" key="8">
    <source>
        <dbReference type="Proteomes" id="UP000444721"/>
    </source>
</evidence>
<reference evidence="7 8" key="1">
    <citation type="journal article" date="2019" name="Sci. Rep.">
        <title>Nanopore sequencing improves the draft genome of the human pathogenic amoeba Naegleria fowleri.</title>
        <authorList>
            <person name="Liechti N."/>
            <person name="Schurch N."/>
            <person name="Bruggmann R."/>
            <person name="Wittwer M."/>
        </authorList>
    </citation>
    <scope>NUCLEOTIDE SEQUENCE [LARGE SCALE GENOMIC DNA]</scope>
    <source>
        <strain evidence="7 8">ATCC 30894</strain>
    </source>
</reference>
<keyword evidence="2 4" id="KW-0813">Transport</keyword>
<dbReference type="PANTHER" id="PTHR12542:SF41">
    <property type="entry name" value="EXOCYST COMPLEX COMPONENT 7"/>
    <property type="match status" value="1"/>
</dbReference>
<evidence type="ECO:0000259" key="6">
    <source>
        <dbReference type="Pfam" id="PF03081"/>
    </source>
</evidence>
<keyword evidence="5" id="KW-0175">Coiled coil</keyword>
<dbReference type="InterPro" id="IPR016159">
    <property type="entry name" value="Cullin_repeat-like_dom_sf"/>
</dbReference>
<dbReference type="GO" id="GO:0000145">
    <property type="term" value="C:exocyst"/>
    <property type="evidence" value="ECO:0007669"/>
    <property type="project" value="InterPro"/>
</dbReference>
<evidence type="ECO:0000256" key="2">
    <source>
        <dbReference type="ARBA" id="ARBA00022448"/>
    </source>
</evidence>
<keyword evidence="4" id="KW-0653">Protein transport</keyword>
<dbReference type="GO" id="GO:0005546">
    <property type="term" value="F:phosphatidylinositol-4,5-bisphosphate binding"/>
    <property type="evidence" value="ECO:0007669"/>
    <property type="project" value="InterPro"/>
</dbReference>
<evidence type="ECO:0000256" key="5">
    <source>
        <dbReference type="SAM" id="Coils"/>
    </source>
</evidence>
<gene>
    <name evidence="7" type="ORF">FDP41_008452</name>
</gene>
<name>A0A6A5BGU8_NAEFO</name>
<accession>A0A6A5BGU8</accession>
<dbReference type="OMA" id="YSTHESE"/>
<evidence type="ECO:0000256" key="4">
    <source>
        <dbReference type="RuleBase" id="RU365026"/>
    </source>
</evidence>
<dbReference type="VEuPathDB" id="AmoebaDB:NF0033090"/>
<dbReference type="GO" id="GO:0006887">
    <property type="term" value="P:exocytosis"/>
    <property type="evidence" value="ECO:0007669"/>
    <property type="project" value="UniProtKB-KW"/>
</dbReference>
<dbReference type="EMBL" id="VFQX01000061">
    <property type="protein sequence ID" value="KAF0973245.1"/>
    <property type="molecule type" value="Genomic_DNA"/>
</dbReference>
<dbReference type="Gene3D" id="1.20.1280.170">
    <property type="entry name" value="Exocyst complex component Exo70"/>
    <property type="match status" value="1"/>
</dbReference>
<dbReference type="Proteomes" id="UP000444721">
    <property type="component" value="Unassembled WGS sequence"/>
</dbReference>
<keyword evidence="3 4" id="KW-0268">Exocytosis</keyword>
<dbReference type="GO" id="GO:0015031">
    <property type="term" value="P:protein transport"/>
    <property type="evidence" value="ECO:0007669"/>
    <property type="project" value="UniProtKB-KW"/>
</dbReference>
<organism evidence="7 8">
    <name type="scientific">Naegleria fowleri</name>
    <name type="common">Brain eating amoeba</name>
    <dbReference type="NCBI Taxonomy" id="5763"/>
    <lineage>
        <taxon>Eukaryota</taxon>
        <taxon>Discoba</taxon>
        <taxon>Heterolobosea</taxon>
        <taxon>Tetramitia</taxon>
        <taxon>Eutetramitia</taxon>
        <taxon>Vahlkampfiidae</taxon>
        <taxon>Naegleria</taxon>
    </lineage>
</organism>
<keyword evidence="8" id="KW-1185">Reference proteome</keyword>
<dbReference type="SUPFAM" id="SSF74788">
    <property type="entry name" value="Cullin repeat-like"/>
    <property type="match status" value="1"/>
</dbReference>
<dbReference type="AlphaFoldDB" id="A0A6A5BGU8"/>
<dbReference type="PANTHER" id="PTHR12542">
    <property type="entry name" value="EXOCYST COMPLEX PROTEIN EXO70"/>
    <property type="match status" value="1"/>
</dbReference>
<evidence type="ECO:0000256" key="3">
    <source>
        <dbReference type="ARBA" id="ARBA00022483"/>
    </source>
</evidence>
<feature type="domain" description="Exocyst complex subunit Exo70 C-terminal" evidence="6">
    <location>
        <begin position="271"/>
        <end position="622"/>
    </location>
</feature>
<dbReference type="RefSeq" id="XP_044557958.1">
    <property type="nucleotide sequence ID" value="XM_044712307.1"/>
</dbReference>